<feature type="transmembrane region" description="Helical" evidence="11">
    <location>
        <begin position="295"/>
        <end position="313"/>
    </location>
</feature>
<evidence type="ECO:0000256" key="11">
    <source>
        <dbReference type="SAM" id="Phobius"/>
    </source>
</evidence>
<keyword evidence="3" id="KW-0813">Transport</keyword>
<dbReference type="OrthoDB" id="167398at2759"/>
<evidence type="ECO:0000256" key="1">
    <source>
        <dbReference type="ARBA" id="ARBA00004141"/>
    </source>
</evidence>
<sequence>MILRSNTSAALWALVLVSHFHHTLAGPGWSRDLCLSACELWSTQVPFADVPEDTPYLAKRCAGTLAPTSLFLCATLWCPEVDLVEGFRELNETCHTFGSALPSLDLIAGYTDEELAKIRRILPADHPPTEPVKELVLPSGPLFRNALDTLNAVTYVHARHIGFGLIVFAFWIVAIIIGVFFRISHMFHPTVSEKQALASHEYDEDSAPLTTEARPRGRDYPKLWLKRFITVPATFGYRCLQNVGWCTIPPRVESLIILLFIIINTVFCVIGYPIFDGNLYFPTIYKQTCRYIADRTGYLSVANFPLIWLFGMRNNLLMGMTGWHFGTFNNFHRWIARVSTLQAVIHSIAYTVLVVDDGGWPLFKWYWTEYFWWAGEVATIAMCAILGFSVFWMRRQMYEIFLLLHIVLSIIVLITMFGHVSIFNGQFDPPMWICVVIWLCDRLLRLSRVFAFNPRFWDSFGKITYHAQSNTVRLVIPCSTSIYKPAPGTFYYIYAINDKRPWESHPFTMAYTTPGYESSQMERVGLLQQQLRPQYDVIDEDIEPSMTFLIRPYDSFTSRIRDRAAAGKTKARVLIEGPYGTTHAFEKFEHILFIVGGSGIVVPLSYLEVLNRSLTVKSVRIVWSVREPGFAEEVLKHDIPATILNGKVNIEIFLTRGFSSHTSPPEWPKNVNIVPGRPDVYSTIEYAAYSSDGESLAIISCGPAKMADDSRRAAVTMLGRGFHRVEYFQEAFNW</sequence>
<dbReference type="InterPro" id="IPR013130">
    <property type="entry name" value="Fe3_Rdtase_TM_dom"/>
</dbReference>
<accession>A0A2N3NEZ8</accession>
<dbReference type="GO" id="GO:0005886">
    <property type="term" value="C:plasma membrane"/>
    <property type="evidence" value="ECO:0007669"/>
    <property type="project" value="TreeGrafter"/>
</dbReference>
<feature type="chain" id="PRO_5014956532" description="FAD-binding FR-type domain-containing protein" evidence="12">
    <location>
        <begin position="26"/>
        <end position="734"/>
    </location>
</feature>
<reference evidence="14 15" key="1">
    <citation type="journal article" date="2017" name="G3 (Bethesda)">
        <title>First Draft Genome Sequence of the Pathogenic Fungus Lomentospora prolificans (Formerly Scedosporium prolificans).</title>
        <authorList>
            <person name="Luo R."/>
            <person name="Zimin A."/>
            <person name="Workman R."/>
            <person name="Fan Y."/>
            <person name="Pertea G."/>
            <person name="Grossman N."/>
            <person name="Wear M.P."/>
            <person name="Jia B."/>
            <person name="Miller H."/>
            <person name="Casadevall A."/>
            <person name="Timp W."/>
            <person name="Zhang S.X."/>
            <person name="Salzberg S.L."/>
        </authorList>
    </citation>
    <scope>NUCLEOTIDE SEQUENCE [LARGE SCALE GENOMIC DNA]</scope>
    <source>
        <strain evidence="14 15">JHH-5317</strain>
    </source>
</reference>
<dbReference type="Pfam" id="PF01794">
    <property type="entry name" value="Ferric_reduct"/>
    <property type="match status" value="1"/>
</dbReference>
<keyword evidence="4 11" id="KW-0812">Transmembrane</keyword>
<dbReference type="EMBL" id="NLAX01000008">
    <property type="protein sequence ID" value="PKS11020.1"/>
    <property type="molecule type" value="Genomic_DNA"/>
</dbReference>
<comment type="caution">
    <text evidence="14">The sequence shown here is derived from an EMBL/GenBank/DDBJ whole genome shotgun (WGS) entry which is preliminary data.</text>
</comment>
<dbReference type="GO" id="GO:0006826">
    <property type="term" value="P:iron ion transport"/>
    <property type="evidence" value="ECO:0007669"/>
    <property type="project" value="TreeGrafter"/>
</dbReference>
<evidence type="ECO:0000259" key="13">
    <source>
        <dbReference type="PROSITE" id="PS51384"/>
    </source>
</evidence>
<keyword evidence="10" id="KW-0325">Glycoprotein</keyword>
<dbReference type="VEuPathDB" id="FungiDB:jhhlp_002779"/>
<comment type="similarity">
    <text evidence="2">Belongs to the ferric reductase (FRE) family.</text>
</comment>
<evidence type="ECO:0000256" key="4">
    <source>
        <dbReference type="ARBA" id="ARBA00022692"/>
    </source>
</evidence>
<evidence type="ECO:0000256" key="6">
    <source>
        <dbReference type="ARBA" id="ARBA00022989"/>
    </source>
</evidence>
<evidence type="ECO:0000256" key="10">
    <source>
        <dbReference type="ARBA" id="ARBA00023180"/>
    </source>
</evidence>
<keyword evidence="15" id="KW-1185">Reference proteome</keyword>
<dbReference type="InterPro" id="IPR051410">
    <property type="entry name" value="Ferric/Cupric_Reductase"/>
</dbReference>
<evidence type="ECO:0000256" key="3">
    <source>
        <dbReference type="ARBA" id="ARBA00022448"/>
    </source>
</evidence>
<keyword evidence="5" id="KW-0249">Electron transport</keyword>
<keyword evidence="6 11" id="KW-1133">Transmembrane helix</keyword>
<protein>
    <recommendedName>
        <fullName evidence="13">FAD-binding FR-type domain-containing protein</fullName>
    </recommendedName>
</protein>
<dbReference type="GO" id="GO:0000293">
    <property type="term" value="F:ferric-chelate reductase activity"/>
    <property type="evidence" value="ECO:0007669"/>
    <property type="project" value="UniProtKB-ARBA"/>
</dbReference>
<keyword evidence="12" id="KW-0732">Signal</keyword>
<feature type="transmembrane region" description="Helical" evidence="11">
    <location>
        <begin position="370"/>
        <end position="393"/>
    </location>
</feature>
<evidence type="ECO:0000256" key="2">
    <source>
        <dbReference type="ARBA" id="ARBA00006278"/>
    </source>
</evidence>
<dbReference type="InterPro" id="IPR013121">
    <property type="entry name" value="Fe_red_NAD-bd_6"/>
</dbReference>
<dbReference type="PROSITE" id="PS51384">
    <property type="entry name" value="FAD_FR"/>
    <property type="match status" value="1"/>
</dbReference>
<feature type="transmembrane region" description="Helical" evidence="11">
    <location>
        <begin position="400"/>
        <end position="423"/>
    </location>
</feature>
<dbReference type="FunCoup" id="A0A2N3NEZ8">
    <property type="interactions" value="338"/>
</dbReference>
<dbReference type="GO" id="GO:0015677">
    <property type="term" value="P:copper ion import"/>
    <property type="evidence" value="ECO:0007669"/>
    <property type="project" value="TreeGrafter"/>
</dbReference>
<dbReference type="GO" id="GO:0006879">
    <property type="term" value="P:intracellular iron ion homeostasis"/>
    <property type="evidence" value="ECO:0007669"/>
    <property type="project" value="TreeGrafter"/>
</dbReference>
<feature type="transmembrane region" description="Helical" evidence="11">
    <location>
        <begin position="334"/>
        <end position="355"/>
    </location>
</feature>
<dbReference type="SFLD" id="SFLDG01168">
    <property type="entry name" value="Ferric_reductase_subgroup_(FRE"/>
    <property type="match status" value="1"/>
</dbReference>
<dbReference type="SUPFAM" id="SSF52343">
    <property type="entry name" value="Ferredoxin reductase-like, C-terminal NADP-linked domain"/>
    <property type="match status" value="1"/>
</dbReference>
<gene>
    <name evidence="14" type="ORF">jhhlp_002779</name>
</gene>
<dbReference type="Gene3D" id="3.40.50.80">
    <property type="entry name" value="Nucleotide-binding domain of ferredoxin-NADP reductase (FNR) module"/>
    <property type="match status" value="1"/>
</dbReference>
<evidence type="ECO:0000313" key="14">
    <source>
        <dbReference type="EMBL" id="PKS11020.1"/>
    </source>
</evidence>
<dbReference type="PANTHER" id="PTHR32361:SF9">
    <property type="entry name" value="FERRIC REDUCTASE TRANSMEMBRANE COMPONENT 3-RELATED"/>
    <property type="match status" value="1"/>
</dbReference>
<dbReference type="InterPro" id="IPR017927">
    <property type="entry name" value="FAD-bd_FR_type"/>
</dbReference>
<dbReference type="Proteomes" id="UP000233524">
    <property type="component" value="Unassembled WGS sequence"/>
</dbReference>
<evidence type="ECO:0000256" key="12">
    <source>
        <dbReference type="SAM" id="SignalP"/>
    </source>
</evidence>
<dbReference type="Pfam" id="PF08022">
    <property type="entry name" value="FAD_binding_8"/>
    <property type="match status" value="1"/>
</dbReference>
<organism evidence="14 15">
    <name type="scientific">Lomentospora prolificans</name>
    <dbReference type="NCBI Taxonomy" id="41688"/>
    <lineage>
        <taxon>Eukaryota</taxon>
        <taxon>Fungi</taxon>
        <taxon>Dikarya</taxon>
        <taxon>Ascomycota</taxon>
        <taxon>Pezizomycotina</taxon>
        <taxon>Sordariomycetes</taxon>
        <taxon>Hypocreomycetidae</taxon>
        <taxon>Microascales</taxon>
        <taxon>Microascaceae</taxon>
        <taxon>Lomentospora</taxon>
    </lineage>
</organism>
<comment type="subcellular location">
    <subcellularLocation>
        <location evidence="1">Membrane</location>
        <topology evidence="1">Multi-pass membrane protein</topology>
    </subcellularLocation>
</comment>
<proteinExistence type="inferred from homology"/>
<dbReference type="SFLD" id="SFLDS00052">
    <property type="entry name" value="Ferric_Reductase_Domain"/>
    <property type="match status" value="1"/>
</dbReference>
<dbReference type="Pfam" id="PF08030">
    <property type="entry name" value="NAD_binding_6"/>
    <property type="match status" value="1"/>
</dbReference>
<feature type="domain" description="FAD-binding FR-type" evidence="13">
    <location>
        <begin position="436"/>
        <end position="585"/>
    </location>
</feature>
<feature type="transmembrane region" description="Helical" evidence="11">
    <location>
        <begin position="255"/>
        <end position="275"/>
    </location>
</feature>
<feature type="signal peptide" evidence="12">
    <location>
        <begin position="1"/>
        <end position="25"/>
    </location>
</feature>
<dbReference type="InterPro" id="IPR013112">
    <property type="entry name" value="FAD-bd_8"/>
</dbReference>
<evidence type="ECO:0000256" key="8">
    <source>
        <dbReference type="ARBA" id="ARBA00023065"/>
    </source>
</evidence>
<keyword evidence="7" id="KW-0560">Oxidoreductase</keyword>
<keyword evidence="9 11" id="KW-0472">Membrane</keyword>
<evidence type="ECO:0000256" key="7">
    <source>
        <dbReference type="ARBA" id="ARBA00023002"/>
    </source>
</evidence>
<keyword evidence="8" id="KW-0406">Ion transport</keyword>
<feature type="transmembrane region" description="Helical" evidence="11">
    <location>
        <begin position="161"/>
        <end position="181"/>
    </location>
</feature>
<evidence type="ECO:0000313" key="15">
    <source>
        <dbReference type="Proteomes" id="UP000233524"/>
    </source>
</evidence>
<evidence type="ECO:0000256" key="9">
    <source>
        <dbReference type="ARBA" id="ARBA00023136"/>
    </source>
</evidence>
<dbReference type="AlphaFoldDB" id="A0A2N3NEZ8"/>
<dbReference type="InterPro" id="IPR039261">
    <property type="entry name" value="FNR_nucleotide-bd"/>
</dbReference>
<dbReference type="PANTHER" id="PTHR32361">
    <property type="entry name" value="FERRIC/CUPRIC REDUCTASE TRANSMEMBRANE COMPONENT"/>
    <property type="match status" value="1"/>
</dbReference>
<dbReference type="CDD" id="cd06186">
    <property type="entry name" value="NOX_Duox_like_FAD_NADP"/>
    <property type="match status" value="1"/>
</dbReference>
<name>A0A2N3NEZ8_9PEZI</name>
<dbReference type="InParanoid" id="A0A2N3NEZ8"/>
<evidence type="ECO:0000256" key="5">
    <source>
        <dbReference type="ARBA" id="ARBA00022982"/>
    </source>
</evidence>
<dbReference type="STRING" id="41688.A0A2N3NEZ8"/>